<reference evidence="9 10" key="1">
    <citation type="submission" date="2024-01" db="EMBL/GenBank/DDBJ databases">
        <title>Novel species of the genus Luteimonas isolated from rivers.</title>
        <authorList>
            <person name="Lu H."/>
        </authorList>
    </citation>
    <scope>NUCLEOTIDE SEQUENCE [LARGE SCALE GENOMIC DNA]</scope>
    <source>
        <strain evidence="9 10">SMYT11W</strain>
    </source>
</reference>
<evidence type="ECO:0000256" key="5">
    <source>
        <dbReference type="ARBA" id="ARBA00023136"/>
    </source>
</evidence>
<comment type="caution">
    <text evidence="9">The sequence shown here is derived from an EMBL/GenBank/DDBJ whole genome shotgun (WGS) entry which is preliminary data.</text>
</comment>
<sequence length="169" mass="18404">MHETNPYQAPTAQLQTDDGEQLAERGTRLGAVLIDGVIGLVVVTPVMWLGGYWTAVIDAAQRGEQVGFGLQAMWMVIGMLIFAAIHAWPLHVGGQTWGKRLLGIRIVTLDGRPVTALRAILARYFPMQVVGGIPCLGALVLLGSICMIFRQDRRCGHDFVAGTRVVRAR</sequence>
<dbReference type="PANTHER" id="PTHR36115">
    <property type="entry name" value="PROLINE-RICH ANTIGEN HOMOLOG-RELATED"/>
    <property type="match status" value="1"/>
</dbReference>
<feature type="compositionally biased region" description="Polar residues" evidence="6">
    <location>
        <begin position="1"/>
        <end position="16"/>
    </location>
</feature>
<evidence type="ECO:0000256" key="4">
    <source>
        <dbReference type="ARBA" id="ARBA00022989"/>
    </source>
</evidence>
<dbReference type="Pfam" id="PF06271">
    <property type="entry name" value="RDD"/>
    <property type="match status" value="1"/>
</dbReference>
<evidence type="ECO:0000256" key="7">
    <source>
        <dbReference type="SAM" id="Phobius"/>
    </source>
</evidence>
<dbReference type="RefSeq" id="WP_332078661.1">
    <property type="nucleotide sequence ID" value="NZ_JAZHBM010000002.1"/>
</dbReference>
<feature type="transmembrane region" description="Helical" evidence="7">
    <location>
        <begin position="68"/>
        <end position="90"/>
    </location>
</feature>
<name>A0ABU7WG63_9GAMM</name>
<evidence type="ECO:0000256" key="1">
    <source>
        <dbReference type="ARBA" id="ARBA00004651"/>
    </source>
</evidence>
<keyword evidence="2" id="KW-1003">Cell membrane</keyword>
<gene>
    <name evidence="9" type="ORF">V3391_12190</name>
</gene>
<feature type="region of interest" description="Disordered" evidence="6">
    <location>
        <begin position="1"/>
        <end position="20"/>
    </location>
</feature>
<dbReference type="Proteomes" id="UP001358324">
    <property type="component" value="Unassembled WGS sequence"/>
</dbReference>
<evidence type="ECO:0000259" key="8">
    <source>
        <dbReference type="Pfam" id="PF06271"/>
    </source>
</evidence>
<feature type="domain" description="RDD" evidence="8">
    <location>
        <begin position="23"/>
        <end position="162"/>
    </location>
</feature>
<evidence type="ECO:0000256" key="6">
    <source>
        <dbReference type="SAM" id="MobiDB-lite"/>
    </source>
</evidence>
<evidence type="ECO:0000256" key="2">
    <source>
        <dbReference type="ARBA" id="ARBA00022475"/>
    </source>
</evidence>
<feature type="transmembrane region" description="Helical" evidence="7">
    <location>
        <begin position="29"/>
        <end position="48"/>
    </location>
</feature>
<dbReference type="InterPro" id="IPR010432">
    <property type="entry name" value="RDD"/>
</dbReference>
<evidence type="ECO:0000256" key="3">
    <source>
        <dbReference type="ARBA" id="ARBA00022692"/>
    </source>
</evidence>
<accession>A0ABU7WG63</accession>
<keyword evidence="10" id="KW-1185">Reference proteome</keyword>
<organism evidence="9 10">
    <name type="scientific">Luteimonas flava</name>
    <dbReference type="NCBI Taxonomy" id="3115822"/>
    <lineage>
        <taxon>Bacteria</taxon>
        <taxon>Pseudomonadati</taxon>
        <taxon>Pseudomonadota</taxon>
        <taxon>Gammaproteobacteria</taxon>
        <taxon>Lysobacterales</taxon>
        <taxon>Lysobacteraceae</taxon>
        <taxon>Luteimonas</taxon>
    </lineage>
</organism>
<protein>
    <submittedName>
        <fullName evidence="9">RDD family protein</fullName>
    </submittedName>
</protein>
<keyword evidence="4 7" id="KW-1133">Transmembrane helix</keyword>
<proteinExistence type="predicted"/>
<dbReference type="EMBL" id="JAZHBM010000002">
    <property type="protein sequence ID" value="MEF3082965.1"/>
    <property type="molecule type" value="Genomic_DNA"/>
</dbReference>
<dbReference type="InterPro" id="IPR051791">
    <property type="entry name" value="Pra-immunoreactive"/>
</dbReference>
<evidence type="ECO:0000313" key="9">
    <source>
        <dbReference type="EMBL" id="MEF3082965.1"/>
    </source>
</evidence>
<keyword evidence="5 7" id="KW-0472">Membrane</keyword>
<feature type="transmembrane region" description="Helical" evidence="7">
    <location>
        <begin position="127"/>
        <end position="149"/>
    </location>
</feature>
<keyword evidence="3 7" id="KW-0812">Transmembrane</keyword>
<evidence type="ECO:0000313" key="10">
    <source>
        <dbReference type="Proteomes" id="UP001358324"/>
    </source>
</evidence>
<comment type="subcellular location">
    <subcellularLocation>
        <location evidence="1">Cell membrane</location>
        <topology evidence="1">Multi-pass membrane protein</topology>
    </subcellularLocation>
</comment>